<gene>
    <name evidence="5" type="ORF">GSLYS_00010021001</name>
</gene>
<dbReference type="GO" id="GO:0005813">
    <property type="term" value="C:centrosome"/>
    <property type="evidence" value="ECO:0007669"/>
    <property type="project" value="TreeGrafter"/>
</dbReference>
<dbReference type="GO" id="GO:0060271">
    <property type="term" value="P:cilium assembly"/>
    <property type="evidence" value="ECO:0007669"/>
    <property type="project" value="TreeGrafter"/>
</dbReference>
<accession>A0AAV2HVH9</accession>
<feature type="region of interest" description="Disordered" evidence="3">
    <location>
        <begin position="173"/>
        <end position="226"/>
    </location>
</feature>
<evidence type="ECO:0000256" key="1">
    <source>
        <dbReference type="ARBA" id="ARBA00005627"/>
    </source>
</evidence>
<feature type="domain" description="Centromere protein J C-terminal" evidence="4">
    <location>
        <begin position="462"/>
        <end position="496"/>
    </location>
</feature>
<dbReference type="GO" id="GO:0061511">
    <property type="term" value="P:centriole elongation"/>
    <property type="evidence" value="ECO:0007669"/>
    <property type="project" value="TreeGrafter"/>
</dbReference>
<dbReference type="GO" id="GO:0005814">
    <property type="term" value="C:centriole"/>
    <property type="evidence" value="ECO:0007669"/>
    <property type="project" value="TreeGrafter"/>
</dbReference>
<dbReference type="Gene3D" id="2.60.450.20">
    <property type="match status" value="1"/>
</dbReference>
<dbReference type="InterPro" id="IPR026581">
    <property type="entry name" value="TCP10L/CENPJ"/>
</dbReference>
<dbReference type="PANTHER" id="PTHR10331:SF6">
    <property type="entry name" value="SPINDLE ASSEMBLY ABNORMAL 4"/>
    <property type="match status" value="1"/>
</dbReference>
<sequence>ASQALHQATVKPQTADGVQSHILREKLNELDAEIEKFRSENANLEKLRREREEGLGKLKQEIESFQREKEVELKRLEEYKNEELKKLKKERKLFDSYQKKIRSMPDKKDREEIEALRTQLQELQDELKRKESRWNASTARLKNRLAEVELENGELREEVRILEKKRLEWMTAQSSVKSSAQQLSNGKSGHGETSLGKSGKQASSQPRSSTPTKEVSAKAPGSSGHREMIQPAVQATSARPAVPITTSAITNKAKTVNNHLTPSSNHNGLVAQPSSRTGGLKPLATSAAQVGLPGEIMQTQNTFIPVMTENAIPSGTQESSMPGAQHFSHANPGNKSAAMLAMERAVVDKGDVSAFVESRHPEGKIEKTYKTGAKEISFPNGTVKEISADGQTIVCRLANGDIRQIFPDHRVVYIFAEAEILQTTFPDGLETFQFKNGQTEKRYPDGTVEITFPSKDVKYLFPDGGQEVILTDGTVMQYNSKGERTVEYPSGDREVHTAEYQRREFPDGIVKTVYADGRHETRFPNGRVRMRDKDGNVIMDQIVHR</sequence>
<dbReference type="PANTHER" id="PTHR10331">
    <property type="entry name" value="T COMPLEX PROTEIN 10"/>
    <property type="match status" value="1"/>
</dbReference>
<evidence type="ECO:0000313" key="5">
    <source>
        <dbReference type="EMBL" id="CAL1536108.1"/>
    </source>
</evidence>
<reference evidence="5 6" key="1">
    <citation type="submission" date="2024-04" db="EMBL/GenBank/DDBJ databases">
        <authorList>
            <consortium name="Genoscope - CEA"/>
            <person name="William W."/>
        </authorList>
    </citation>
    <scope>NUCLEOTIDE SEQUENCE [LARGE SCALE GENOMIC DNA]</scope>
</reference>
<feature type="domain" description="Centromere protein J C-terminal" evidence="4">
    <location>
        <begin position="356"/>
        <end position="386"/>
    </location>
</feature>
<feature type="region of interest" description="Disordered" evidence="3">
    <location>
        <begin position="260"/>
        <end position="279"/>
    </location>
</feature>
<dbReference type="InterPro" id="IPR009852">
    <property type="entry name" value="CENPJ_C_dom"/>
</dbReference>
<comment type="caution">
    <text evidence="5">The sequence shown here is derived from an EMBL/GenBank/DDBJ whole genome shotgun (WGS) entry which is preliminary data.</text>
</comment>
<dbReference type="Gene3D" id="1.10.287.1490">
    <property type="match status" value="1"/>
</dbReference>
<comment type="similarity">
    <text evidence="1">Belongs to the TCP10 family.</text>
</comment>
<dbReference type="EMBL" id="CAXITT010000221">
    <property type="protein sequence ID" value="CAL1536108.1"/>
    <property type="molecule type" value="Genomic_DNA"/>
</dbReference>
<dbReference type="GO" id="GO:0015631">
    <property type="term" value="F:tubulin binding"/>
    <property type="evidence" value="ECO:0007669"/>
    <property type="project" value="TreeGrafter"/>
</dbReference>
<protein>
    <recommendedName>
        <fullName evidence="4">Centromere protein J C-terminal domain-containing protein</fullName>
    </recommendedName>
</protein>
<feature type="compositionally biased region" description="Polar residues" evidence="3">
    <location>
        <begin position="173"/>
        <end position="187"/>
    </location>
</feature>
<evidence type="ECO:0000256" key="2">
    <source>
        <dbReference type="SAM" id="Coils"/>
    </source>
</evidence>
<proteinExistence type="inferred from homology"/>
<feature type="domain" description="Centromere protein J C-terminal" evidence="4">
    <location>
        <begin position="426"/>
        <end position="454"/>
    </location>
</feature>
<keyword evidence="2" id="KW-0175">Coiled coil</keyword>
<feature type="domain" description="Centromere protein J C-terminal" evidence="4">
    <location>
        <begin position="500"/>
        <end position="529"/>
    </location>
</feature>
<feature type="coiled-coil region" evidence="2">
    <location>
        <begin position="20"/>
        <end position="165"/>
    </location>
</feature>
<feature type="compositionally biased region" description="Polar residues" evidence="3">
    <location>
        <begin position="260"/>
        <end position="277"/>
    </location>
</feature>
<organism evidence="5 6">
    <name type="scientific">Lymnaea stagnalis</name>
    <name type="common">Great pond snail</name>
    <name type="synonym">Helix stagnalis</name>
    <dbReference type="NCBI Taxonomy" id="6523"/>
    <lineage>
        <taxon>Eukaryota</taxon>
        <taxon>Metazoa</taxon>
        <taxon>Spiralia</taxon>
        <taxon>Lophotrochozoa</taxon>
        <taxon>Mollusca</taxon>
        <taxon>Gastropoda</taxon>
        <taxon>Heterobranchia</taxon>
        <taxon>Euthyneura</taxon>
        <taxon>Panpulmonata</taxon>
        <taxon>Hygrophila</taxon>
        <taxon>Lymnaeoidea</taxon>
        <taxon>Lymnaeidae</taxon>
        <taxon>Lymnaea</taxon>
    </lineage>
</organism>
<dbReference type="InterPro" id="IPR047002">
    <property type="entry name" value="Tcp10_C_sf"/>
</dbReference>
<evidence type="ECO:0000313" key="6">
    <source>
        <dbReference type="Proteomes" id="UP001497497"/>
    </source>
</evidence>
<feature type="non-terminal residue" evidence="5">
    <location>
        <position position="1"/>
    </location>
</feature>
<keyword evidence="6" id="KW-1185">Reference proteome</keyword>
<dbReference type="Pfam" id="PF07202">
    <property type="entry name" value="Tcp10_C"/>
    <property type="match status" value="4"/>
</dbReference>
<dbReference type="AlphaFoldDB" id="A0AAV2HVH9"/>
<feature type="compositionally biased region" description="Polar residues" evidence="3">
    <location>
        <begin position="200"/>
        <end position="213"/>
    </location>
</feature>
<dbReference type="Proteomes" id="UP001497497">
    <property type="component" value="Unassembled WGS sequence"/>
</dbReference>
<name>A0AAV2HVH9_LYMST</name>
<evidence type="ECO:0000256" key="3">
    <source>
        <dbReference type="SAM" id="MobiDB-lite"/>
    </source>
</evidence>
<evidence type="ECO:0000259" key="4">
    <source>
        <dbReference type="Pfam" id="PF07202"/>
    </source>
</evidence>